<keyword evidence="2" id="KW-1185">Reference proteome</keyword>
<name>A0A017SYJ7_9BACT</name>
<gene>
    <name evidence="1" type="ORF">CAP_7895</name>
</gene>
<accession>A0A017SYJ7</accession>
<dbReference type="EMBL" id="ASRX01000074">
    <property type="protein sequence ID" value="EYF01690.1"/>
    <property type="molecule type" value="Genomic_DNA"/>
</dbReference>
<dbReference type="eggNOG" id="ENOG5032HVW">
    <property type="taxonomic scope" value="Bacteria"/>
</dbReference>
<dbReference type="InterPro" id="IPR011990">
    <property type="entry name" value="TPR-like_helical_dom_sf"/>
</dbReference>
<dbReference type="SUPFAM" id="SSF48452">
    <property type="entry name" value="TPR-like"/>
    <property type="match status" value="1"/>
</dbReference>
<organism evidence="1 2">
    <name type="scientific">Chondromyces apiculatus DSM 436</name>
    <dbReference type="NCBI Taxonomy" id="1192034"/>
    <lineage>
        <taxon>Bacteria</taxon>
        <taxon>Pseudomonadati</taxon>
        <taxon>Myxococcota</taxon>
        <taxon>Polyangia</taxon>
        <taxon>Polyangiales</taxon>
        <taxon>Polyangiaceae</taxon>
        <taxon>Chondromyces</taxon>
    </lineage>
</organism>
<evidence type="ECO:0008006" key="3">
    <source>
        <dbReference type="Google" id="ProtNLM"/>
    </source>
</evidence>
<dbReference type="Pfam" id="PF13174">
    <property type="entry name" value="TPR_6"/>
    <property type="match status" value="1"/>
</dbReference>
<protein>
    <recommendedName>
        <fullName evidence="3">Tetratricopeptide repeat protein</fullName>
    </recommendedName>
</protein>
<dbReference type="Proteomes" id="UP000019678">
    <property type="component" value="Unassembled WGS sequence"/>
</dbReference>
<comment type="caution">
    <text evidence="1">The sequence shown here is derived from an EMBL/GenBank/DDBJ whole genome shotgun (WGS) entry which is preliminary data.</text>
</comment>
<dbReference type="Gene3D" id="1.25.40.10">
    <property type="entry name" value="Tetratricopeptide repeat domain"/>
    <property type="match status" value="3"/>
</dbReference>
<dbReference type="Pfam" id="PF13432">
    <property type="entry name" value="TPR_16"/>
    <property type="match status" value="2"/>
</dbReference>
<proteinExistence type="predicted"/>
<evidence type="ECO:0000313" key="1">
    <source>
        <dbReference type="EMBL" id="EYF01690.1"/>
    </source>
</evidence>
<dbReference type="STRING" id="1192034.CAP_7895"/>
<dbReference type="PROSITE" id="PS51257">
    <property type="entry name" value="PROKAR_LIPOPROTEIN"/>
    <property type="match status" value="1"/>
</dbReference>
<sequence length="384" mass="42302">MQGRAVRGRAGYARAGFRGALLVALAALGGCASRPGEAYEQAFAAGQRAYHAGRYAEAARAFAGATAEAERVKDRDEARFMEARAHEREGDWSAAKGAYEKLVAASPSGPRAVRAEYELAEIAIRRGDADVGFGALFAVLKRHPEHGLARRALKLLIEHEEARGGARGAAAWLTREGAALRGTELDQMVTYEHGRALERSGDRRGAIRVLVQAARAYPYPGGALTDNALFHAARLAEEEGRPEEAIGYLREMVAPREKAATGSYERPLFDDAQLRIAQIYRDTIKDRAAARREFRKLYDAHPSSLLRDDVLWEEAKLWREDGRQEEACSVAARIRRDFPESRFTRCVHHLCPTMQAQKQPCAAYVERTLTEGEASGEEGLDEGP</sequence>
<dbReference type="InterPro" id="IPR019734">
    <property type="entry name" value="TPR_rpt"/>
</dbReference>
<evidence type="ECO:0000313" key="2">
    <source>
        <dbReference type="Proteomes" id="UP000019678"/>
    </source>
</evidence>
<reference evidence="1 2" key="1">
    <citation type="submission" date="2013-05" db="EMBL/GenBank/DDBJ databases">
        <title>Genome assembly of Chondromyces apiculatus DSM 436.</title>
        <authorList>
            <person name="Sharma G."/>
            <person name="Khatri I."/>
            <person name="Kaur C."/>
            <person name="Mayilraj S."/>
            <person name="Subramanian S."/>
        </authorList>
    </citation>
    <scope>NUCLEOTIDE SEQUENCE [LARGE SCALE GENOMIC DNA]</scope>
    <source>
        <strain evidence="1 2">DSM 436</strain>
    </source>
</reference>
<dbReference type="AlphaFoldDB" id="A0A017SYJ7"/>